<evidence type="ECO:0000256" key="1">
    <source>
        <dbReference type="ARBA" id="ARBA00010088"/>
    </source>
</evidence>
<dbReference type="AlphaFoldDB" id="A0A1H9WFF5"/>
<dbReference type="InterPro" id="IPR013595">
    <property type="entry name" value="Pept_S33_TAP-like_C"/>
</dbReference>
<evidence type="ECO:0000259" key="4">
    <source>
        <dbReference type="Pfam" id="PF00561"/>
    </source>
</evidence>
<feature type="domain" description="AB hydrolase-1" evidence="4">
    <location>
        <begin position="80"/>
        <end position="239"/>
    </location>
</feature>
<dbReference type="SUPFAM" id="SSF53474">
    <property type="entry name" value="alpha/beta-Hydrolases"/>
    <property type="match status" value="1"/>
</dbReference>
<feature type="chain" id="PRO_5011703807" evidence="3">
    <location>
        <begin position="26"/>
        <end position="508"/>
    </location>
</feature>
<keyword evidence="3" id="KW-0732">Signal</keyword>
<dbReference type="Gene3D" id="3.40.50.1820">
    <property type="entry name" value="alpha/beta hydrolase"/>
    <property type="match status" value="1"/>
</dbReference>
<evidence type="ECO:0000256" key="3">
    <source>
        <dbReference type="SAM" id="SignalP"/>
    </source>
</evidence>
<accession>A0A1H9WFF5</accession>
<comment type="similarity">
    <text evidence="1">Belongs to the peptidase S33 family.</text>
</comment>
<organism evidence="6 7">
    <name type="scientific">Actinokineospora terrae</name>
    <dbReference type="NCBI Taxonomy" id="155974"/>
    <lineage>
        <taxon>Bacteria</taxon>
        <taxon>Bacillati</taxon>
        <taxon>Actinomycetota</taxon>
        <taxon>Actinomycetes</taxon>
        <taxon>Pseudonocardiales</taxon>
        <taxon>Pseudonocardiaceae</taxon>
        <taxon>Actinokineospora</taxon>
    </lineage>
</organism>
<gene>
    <name evidence="6" type="ORF">SAMN04487818_110140</name>
</gene>
<dbReference type="PANTHER" id="PTHR43248:SF25">
    <property type="entry name" value="AB HYDROLASE-1 DOMAIN-CONTAINING PROTEIN-RELATED"/>
    <property type="match status" value="1"/>
</dbReference>
<dbReference type="Pfam" id="PF08386">
    <property type="entry name" value="Abhydrolase_4"/>
    <property type="match status" value="1"/>
</dbReference>
<dbReference type="InterPro" id="IPR051601">
    <property type="entry name" value="Serine_prot/Carboxylest_S33"/>
</dbReference>
<keyword evidence="7" id="KW-1185">Reference proteome</keyword>
<feature type="signal peptide" evidence="3">
    <location>
        <begin position="1"/>
        <end position="25"/>
    </location>
</feature>
<dbReference type="InterPro" id="IPR029058">
    <property type="entry name" value="AB_hydrolase_fold"/>
</dbReference>
<proteinExistence type="inferred from homology"/>
<dbReference type="GO" id="GO:0016787">
    <property type="term" value="F:hydrolase activity"/>
    <property type="evidence" value="ECO:0007669"/>
    <property type="project" value="UniProtKB-KW"/>
</dbReference>
<dbReference type="PANTHER" id="PTHR43248">
    <property type="entry name" value="2-SUCCINYL-6-HYDROXY-2,4-CYCLOHEXADIENE-1-CARBOXYLATE SYNTHASE"/>
    <property type="match status" value="1"/>
</dbReference>
<evidence type="ECO:0000313" key="7">
    <source>
        <dbReference type="Proteomes" id="UP000199051"/>
    </source>
</evidence>
<dbReference type="Pfam" id="PF00561">
    <property type="entry name" value="Abhydrolase_1"/>
    <property type="match status" value="1"/>
</dbReference>
<evidence type="ECO:0000259" key="5">
    <source>
        <dbReference type="Pfam" id="PF08386"/>
    </source>
</evidence>
<reference evidence="7" key="1">
    <citation type="submission" date="2016-10" db="EMBL/GenBank/DDBJ databases">
        <authorList>
            <person name="Varghese N."/>
            <person name="Submissions S."/>
        </authorList>
    </citation>
    <scope>NUCLEOTIDE SEQUENCE [LARGE SCALE GENOMIC DNA]</scope>
    <source>
        <strain evidence="7">DSM 44260</strain>
    </source>
</reference>
<keyword evidence="2 6" id="KW-0378">Hydrolase</keyword>
<evidence type="ECO:0000313" key="6">
    <source>
        <dbReference type="EMBL" id="SES32511.1"/>
    </source>
</evidence>
<sequence>MFNRSVAALAAVTVAAVALPGAAAAQDGVRVRWQRCPDDTVLQCAAIAVPLDHSRPGGPTIALRATKLPATDQRHKIGTLFVNNGGPGGAVADFTLVAGDLLGKRVTARYDIAGLDPRGIGGTRNCVTKGCGSEPVTCTAGRGAPAEVAKPEEPFPHTADDLRARLAYDDYLRTLCARGANPIIRHMSTADTVRDLELVRRAVGDRAFSFYGLSYGSVVGATYAALYPDRVRNMIVDGVVDPVQWSTGRGKDSQYLVTARVNSGDGAWEALTSALSECDRVGPTRCVAAGSAREKWDTIVRRAKEAPLQTPAGPVSYPLLIGTAHTAMLSAETYPILMNAIEEAYQATSNRGVRASSAWSLLKDKTRQISPGFEGVACGETDNPTDRDAAVRSAAWAGRTAPDFGPMWSWVGSACRAWPVRSAGAYQGPWQKWTSAPLLIVNNTHDPSTPISGARALHRLMPNSALLPVANYGHGAVGISCVGKAYERYLLDGALPSGSCEADTPLFP</sequence>
<dbReference type="EMBL" id="FOGI01000010">
    <property type="protein sequence ID" value="SES32511.1"/>
    <property type="molecule type" value="Genomic_DNA"/>
</dbReference>
<feature type="domain" description="Peptidase S33 tripeptidyl aminopeptidase-like C-terminal" evidence="5">
    <location>
        <begin position="402"/>
        <end position="497"/>
    </location>
</feature>
<protein>
    <submittedName>
        <fullName evidence="6">Alpha/beta hydrolase fold</fullName>
    </submittedName>
</protein>
<dbReference type="STRING" id="155974.SAMN04487818_110140"/>
<dbReference type="RefSeq" id="WP_092782726.1">
    <property type="nucleotide sequence ID" value="NZ_FOGI01000010.1"/>
</dbReference>
<dbReference type="Proteomes" id="UP000199051">
    <property type="component" value="Unassembled WGS sequence"/>
</dbReference>
<name>A0A1H9WFF5_9PSEU</name>
<evidence type="ECO:0000256" key="2">
    <source>
        <dbReference type="ARBA" id="ARBA00022801"/>
    </source>
</evidence>
<dbReference type="InterPro" id="IPR000073">
    <property type="entry name" value="AB_hydrolase_1"/>
</dbReference>